<feature type="compositionally biased region" description="Basic and acidic residues" evidence="1">
    <location>
        <begin position="1098"/>
        <end position="1109"/>
    </location>
</feature>
<name>A0A7S7REK9_CRYPV</name>
<feature type="region of interest" description="Disordered" evidence="1">
    <location>
        <begin position="1098"/>
        <end position="1127"/>
    </location>
</feature>
<evidence type="ECO:0000313" key="2">
    <source>
        <dbReference type="EMBL" id="QOY39911.1"/>
    </source>
</evidence>
<dbReference type="VEuPathDB" id="CryptoDB:CPATCC_0001660"/>
<sequence>MKENIFQYPLRHSRVVWRHKAPNITTLLTNTILPKENSYSPSHLCYNVYSTRIIDNEIESCVKSCTGVDIGIESGPILVQRYGTEDNGLEVLILDKFKDSDDFYFKRLMLIPNIMKKSIMDIKLQASSDFFYDKSNGINIFARSSDELVVVNLRNSEQEEGLEYRILLKSKISDLIDRFREMEGIEGLLNNNGNSGVTIYSIISSLYDFLEFTLLLSNRIILRISLRYGIIEKKMELNLNTIYEFGNEVIQCITYGSNPNSYLLGGKGLYILKKDSQNNYQVRMLFPCKDSNVIDLEEDELEENTLRNLVSYKDRLMKLQILRKKNISYSNITGISVHPIYSNLVALIDSRSSKVVVIDLYQNSRIPLGEFSIPFTESLGNHTSRFRYIEWVNPEMVKIEQGINICKCGLMLYCSSYSRVIYSLIELEYDEMNSNQYYKMSLKGVKELSMGTWDLNQDRNYYIPKITQLLESNVDLLDMILESYSIDDNILSQIFHGLSGLTVFSLKKEYMGGYLVIPPSTSRHNILLNNSENNKERFEENEDDKINQGLIFLSLSTCGRLSCTNIYLVKEECIDFRGEGVSGEIMEGSERLDKIRRLLYDQVFMNELNGVYLTKRMKESLGEFYQFILRKENGLGSELNKIVRFPQIMEPKVEDRMGRIESRVKFIGSDNLQNFQEDMVEGNCIHEKKRGGIRGKGGRKENNRTENKGMDEEDGKNSELEVVNEQLTKRQYYNTRVYNGQELIDWLLECEDDWEKDECKDLEQERNVEELGLRDNENIELRNDDINTPILSEMDITPDIVMDSSQLTDTPDLDVIEEDYIVRGKKSLEDFKNRRNRNNYKRKLGIYSDDSNWSMNEIMNSAKVELPLAITNGFDYQKEFKKVPGALWVQESMLFKIFNDECVHIPSLETQPFPLCSCRYFEENDSVDKNMMNDYNHLHLEEESIEGIINKSRPVFDIIGAKDYEYNITLEEYLSFVKEDSEEEKEERDKEERREFTGEKDKEKGNGVYILNDTLKLLSDSIIELPLTPVSEKMAENYLKYNKYLGGKFNDKKILKKKWKISQSCSRMRQPGCLLKYLIINELEVKKAFREEEILREREKEKDKEKKGEEDLEDDRGDNITNLDENELEKRLEVEMEDLEEDLETVGEWGEGIEVGVEEGEEIEGERIEGEGTKEGTKGGVGEKENFEDFIDESEYEGMPNLKKNILPNRGIYINEKLIDTLKVFWDESCDFYGLNRIGHEQGEKKATIDLLNDDLSQWHNYPYISFESVDANIEEKEQLRLSLMSYVDTQLSNV</sequence>
<organism evidence="2 3">
    <name type="scientific">Cryptosporidium parvum</name>
    <dbReference type="NCBI Taxonomy" id="5807"/>
    <lineage>
        <taxon>Eukaryota</taxon>
        <taxon>Sar</taxon>
        <taxon>Alveolata</taxon>
        <taxon>Apicomplexa</taxon>
        <taxon>Conoidasida</taxon>
        <taxon>Coccidia</taxon>
        <taxon>Eucoccidiorida</taxon>
        <taxon>Eimeriorina</taxon>
        <taxon>Cryptosporidiidae</taxon>
        <taxon>Cryptosporidium</taxon>
    </lineage>
</organism>
<accession>A0A7S7REK9</accession>
<gene>
    <name evidence="2" type="ORF">CPATCC_003969</name>
</gene>
<dbReference type="Proteomes" id="UP000593906">
    <property type="component" value="Chromosome 8"/>
</dbReference>
<evidence type="ECO:0000313" key="3">
    <source>
        <dbReference type="Proteomes" id="UP000593906"/>
    </source>
</evidence>
<dbReference type="EMBL" id="CP044415">
    <property type="protein sequence ID" value="QOY39911.1"/>
    <property type="molecule type" value="Genomic_DNA"/>
</dbReference>
<evidence type="ECO:0000256" key="1">
    <source>
        <dbReference type="SAM" id="MobiDB-lite"/>
    </source>
</evidence>
<feature type="region of interest" description="Disordered" evidence="1">
    <location>
        <begin position="691"/>
        <end position="718"/>
    </location>
</feature>
<reference evidence="2 3" key="1">
    <citation type="submission" date="2019-09" db="EMBL/GenBank/DDBJ databases">
        <title>Consistent, comparative and evidence-based genome assembly and annotation for Cryptosporidium parvum, C. hominis and C. tyzzeri.</title>
        <authorList>
            <person name="Baptista R.P."/>
            <person name="Li Y."/>
            <person name="Sateriale A."/>
            <person name="Ansell B."/>
            <person name="Jex A."/>
            <person name="Sanders M."/>
            <person name="Brooks K."/>
            <person name="Tracey A."/>
            <person name="Berriman M."/>
            <person name="Striepen B."/>
            <person name="Cotton J.A."/>
            <person name="Kissinger J.C."/>
        </authorList>
    </citation>
    <scope>NUCLEOTIDE SEQUENCE [LARGE SCALE GENOMIC DNA]</scope>
    <source>
        <strain evidence="2 3">IOWA-ATCC</strain>
    </source>
</reference>
<feature type="compositionally biased region" description="Basic and acidic residues" evidence="1">
    <location>
        <begin position="698"/>
        <end position="718"/>
    </location>
</feature>
<protein>
    <submittedName>
        <fullName evidence="2">Uncharacterized protein</fullName>
    </submittedName>
</protein>
<proteinExistence type="predicted"/>